<dbReference type="Proteomes" id="UP001634394">
    <property type="component" value="Unassembled WGS sequence"/>
</dbReference>
<dbReference type="Gene3D" id="2.20.70.10">
    <property type="match status" value="1"/>
</dbReference>
<accession>A0ABD3WC01</accession>
<protein>
    <recommendedName>
        <fullName evidence="2">WW domain-containing protein</fullName>
    </recommendedName>
</protein>
<feature type="domain" description="WW" evidence="2">
    <location>
        <begin position="12"/>
        <end position="47"/>
    </location>
</feature>
<dbReference type="PROSITE" id="PS50020">
    <property type="entry name" value="WW_DOMAIN_2"/>
    <property type="match status" value="1"/>
</dbReference>
<dbReference type="InterPro" id="IPR036020">
    <property type="entry name" value="WW_dom_sf"/>
</dbReference>
<evidence type="ECO:0000256" key="1">
    <source>
        <dbReference type="SAM" id="MobiDB-lite"/>
    </source>
</evidence>
<dbReference type="InterPro" id="IPR001202">
    <property type="entry name" value="WW_dom"/>
</dbReference>
<organism evidence="3 4">
    <name type="scientific">Sinanodonta woodiana</name>
    <name type="common">Chinese pond mussel</name>
    <name type="synonym">Anodonta woodiana</name>
    <dbReference type="NCBI Taxonomy" id="1069815"/>
    <lineage>
        <taxon>Eukaryota</taxon>
        <taxon>Metazoa</taxon>
        <taxon>Spiralia</taxon>
        <taxon>Lophotrochozoa</taxon>
        <taxon>Mollusca</taxon>
        <taxon>Bivalvia</taxon>
        <taxon>Autobranchia</taxon>
        <taxon>Heteroconchia</taxon>
        <taxon>Palaeoheterodonta</taxon>
        <taxon>Unionida</taxon>
        <taxon>Unionoidea</taxon>
        <taxon>Unionidae</taxon>
        <taxon>Unioninae</taxon>
        <taxon>Sinanodonta</taxon>
    </lineage>
</organism>
<feature type="region of interest" description="Disordered" evidence="1">
    <location>
        <begin position="55"/>
        <end position="117"/>
    </location>
</feature>
<feature type="compositionally biased region" description="Polar residues" evidence="1">
    <location>
        <begin position="148"/>
        <end position="158"/>
    </location>
</feature>
<dbReference type="InterPro" id="IPR052626">
    <property type="entry name" value="SWT1_Regulator"/>
</dbReference>
<dbReference type="SUPFAM" id="SSF88723">
    <property type="entry name" value="PIN domain-like"/>
    <property type="match status" value="1"/>
</dbReference>
<dbReference type="PANTHER" id="PTHR16161:SF0">
    <property type="entry name" value="TRANSCRIPTIONAL PROTEIN SWT1"/>
    <property type="match status" value="1"/>
</dbReference>
<evidence type="ECO:0000259" key="2">
    <source>
        <dbReference type="PROSITE" id="PS50020"/>
    </source>
</evidence>
<dbReference type="SUPFAM" id="SSF51045">
    <property type="entry name" value="WW domain"/>
    <property type="match status" value="1"/>
</dbReference>
<name>A0ABD3WC01_SINWO</name>
<dbReference type="EMBL" id="JBJQND010000007">
    <property type="protein sequence ID" value="KAL3870283.1"/>
    <property type="molecule type" value="Genomic_DNA"/>
</dbReference>
<feature type="compositionally biased region" description="Acidic residues" evidence="1">
    <location>
        <begin position="86"/>
        <end position="95"/>
    </location>
</feature>
<feature type="region of interest" description="Disordered" evidence="1">
    <location>
        <begin position="370"/>
        <end position="389"/>
    </location>
</feature>
<dbReference type="PANTHER" id="PTHR16161">
    <property type="entry name" value="TRANSCRIPTIONAL PROTEIN SWT1"/>
    <property type="match status" value="1"/>
</dbReference>
<dbReference type="CDD" id="cd00201">
    <property type="entry name" value="WW"/>
    <property type="match status" value="1"/>
</dbReference>
<dbReference type="SMART" id="SM00456">
    <property type="entry name" value="WW"/>
    <property type="match status" value="1"/>
</dbReference>
<reference evidence="3 4" key="1">
    <citation type="submission" date="2024-11" db="EMBL/GenBank/DDBJ databases">
        <title>Chromosome-level genome assembly of the freshwater bivalve Anodonta woodiana.</title>
        <authorList>
            <person name="Chen X."/>
        </authorList>
    </citation>
    <scope>NUCLEOTIDE SEQUENCE [LARGE SCALE GENOMIC DNA]</scope>
    <source>
        <strain evidence="3">MN2024</strain>
        <tissue evidence="3">Gills</tissue>
    </source>
</reference>
<feature type="region of interest" description="Disordered" evidence="1">
    <location>
        <begin position="131"/>
        <end position="159"/>
    </location>
</feature>
<sequence length="1173" mass="131380">MSLSQKENQNKPTLPHGWIVRQSKSYPDRVYYFNIDTGVSTWEIPKLIKDKVTGSAPRMTLPGQTSHLRENQSETQIEDAQFSPEPDTDSDEDEEREIRGSRWDISSPTASSNPDVKFSFKSNVSHFQAKKSQTPSFESVKSPHPLPTSATKNVTSPSADVKVASAGNSHEELKGYVRSVMNDKIKRQVTGDRYESFHIFNKTMRENDTGKRVQNSPPHKKSKVEHSKVAKLINQPLGKDLHVSKSGTKRKTDSNSKVSDLCSDKRTVLSNDNEYANCKRKRIESVPSTSDSKSVRRKSSSFHIEGEVLKLDSAVDGDKRKVHVVSKAKDQNNFINVSDHSPAVKNQISSKKSEPVLKKAVLQENVKVKVSHKTPASSHSSLSSTDRRLVTTSPVVSENSKECNVVIFPQLGENNCFRDDKLKIIQSWIDSLQPEPASSPNHSVEPQPGVSTSNSIIKSTPGAEKSGKKNFSVESNDRRVVITHDAVKPGGKKYLQQQIEGRRGWPGKVVPGPKMVERQISEMEVDDIPLPETLLEASAQEEDMIVDVVLSEVREQLRNHPEQVVGSLTQSLCSGGATVCQTADEMQTTSLYIVIDTNVFMDHLSFISDLKDQVVEGFGRPILIIPWIVLQELDSLKGDGGNSRKGIPNLSLQTQRKARKPVQFLNNVFQARHPCIVGQTPKESSEAAQVFKAECNDDRILQCCMQCQKKYINSEVVLLTNDKNLVNKAFACKIPAFSRQIFHDGIKKLVKKNFQSKAPLERANASLKSPDNERVVSTSLPQPHLVVQTESPSRDFQHHQPQQQDSKVRLKGLVDEIFCLLKTQMKSVLGHVLEVEMKEAFGDMWLTIVLKKPPWSLLDILECFKKHWRAVFGFVFNRKLEDVVHKIVQRFSVEKGCIQSMEILEELLVEVLLLFEGCQQHSSYNGLVTDAAIKLRILQKLCSDVLDNNANLSTLPSLEVYLQQKMCSGQSSGTSTPLMTPGSTHKQVNVNQLAEIRDDHQASAPSSLTETANQTMPYPVSTLITTQGSSEIGIKKFHQIWEAIHHCCAILDKFHKDWTTNPSMDPEESKEAFFLLSNLVPAVRDLHREFSVISSLPPAAIYQHPQAVTSMCTHLNTFFSRMQAEDPEEPVAEIHLATLFSQEDKRPILQSGMDQLDSFIRQIYLYVKALPDT</sequence>
<evidence type="ECO:0000313" key="3">
    <source>
        <dbReference type="EMBL" id="KAL3870283.1"/>
    </source>
</evidence>
<dbReference type="Gene3D" id="3.40.50.1010">
    <property type="entry name" value="5'-nuclease"/>
    <property type="match status" value="1"/>
</dbReference>
<dbReference type="InterPro" id="IPR002716">
    <property type="entry name" value="PIN_dom"/>
</dbReference>
<gene>
    <name evidence="3" type="ORF">ACJMK2_038359</name>
</gene>
<dbReference type="CDD" id="cd18727">
    <property type="entry name" value="PIN_Swt1-like"/>
    <property type="match status" value="1"/>
</dbReference>
<dbReference type="Pfam" id="PF00397">
    <property type="entry name" value="WW"/>
    <property type="match status" value="1"/>
</dbReference>
<feature type="compositionally biased region" description="Polar residues" evidence="1">
    <location>
        <begin position="436"/>
        <end position="458"/>
    </location>
</feature>
<feature type="region of interest" description="Disordered" evidence="1">
    <location>
        <begin position="433"/>
        <end position="475"/>
    </location>
</feature>
<feature type="region of interest" description="Disordered" evidence="1">
    <location>
        <begin position="207"/>
        <end position="259"/>
    </location>
</feature>
<dbReference type="SMART" id="SM00670">
    <property type="entry name" value="PINc"/>
    <property type="match status" value="1"/>
</dbReference>
<feature type="compositionally biased region" description="Polar residues" evidence="1">
    <location>
        <begin position="104"/>
        <end position="117"/>
    </location>
</feature>
<comment type="caution">
    <text evidence="3">The sequence shown here is derived from an EMBL/GenBank/DDBJ whole genome shotgun (WGS) entry which is preliminary data.</text>
</comment>
<keyword evidence="4" id="KW-1185">Reference proteome</keyword>
<proteinExistence type="predicted"/>
<dbReference type="InterPro" id="IPR029060">
    <property type="entry name" value="PIN-like_dom_sf"/>
</dbReference>
<dbReference type="Pfam" id="PF13638">
    <property type="entry name" value="PIN_4"/>
    <property type="match status" value="1"/>
</dbReference>
<dbReference type="AlphaFoldDB" id="A0ABD3WC01"/>
<evidence type="ECO:0000313" key="4">
    <source>
        <dbReference type="Proteomes" id="UP001634394"/>
    </source>
</evidence>